<keyword evidence="7" id="KW-0808">Transferase</keyword>
<dbReference type="CTD" id="79829"/>
<dbReference type="GO" id="GO:0005737">
    <property type="term" value="C:cytoplasm"/>
    <property type="evidence" value="ECO:0007669"/>
    <property type="project" value="UniProtKB-SubCell"/>
</dbReference>
<reference evidence="14" key="1">
    <citation type="submission" date="2025-08" db="UniProtKB">
        <authorList>
            <consortium name="RefSeq"/>
        </authorList>
    </citation>
    <scope>IDENTIFICATION</scope>
</reference>
<comment type="catalytic activity">
    <reaction evidence="11">
        <text>N-terminal L-seryl-[histone H4] + acetyl-CoA = N-terminal N(alpha)-acetyl-L-seryl-[histone H4] + CoA + H(+)</text>
        <dbReference type="Rhea" id="RHEA:50596"/>
        <dbReference type="Rhea" id="RHEA-COMP:12740"/>
        <dbReference type="Rhea" id="RHEA-COMP:12743"/>
        <dbReference type="ChEBI" id="CHEBI:15378"/>
        <dbReference type="ChEBI" id="CHEBI:57287"/>
        <dbReference type="ChEBI" id="CHEBI:57288"/>
        <dbReference type="ChEBI" id="CHEBI:64738"/>
        <dbReference type="ChEBI" id="CHEBI:83690"/>
        <dbReference type="EC" id="2.3.1.257"/>
    </reaction>
</comment>
<organism evidence="13 14">
    <name type="scientific">Galendromus occidentalis</name>
    <name type="common">western predatory mite</name>
    <dbReference type="NCBI Taxonomy" id="34638"/>
    <lineage>
        <taxon>Eukaryota</taxon>
        <taxon>Metazoa</taxon>
        <taxon>Ecdysozoa</taxon>
        <taxon>Arthropoda</taxon>
        <taxon>Chelicerata</taxon>
        <taxon>Arachnida</taxon>
        <taxon>Acari</taxon>
        <taxon>Parasitiformes</taxon>
        <taxon>Mesostigmata</taxon>
        <taxon>Gamasina</taxon>
        <taxon>Phytoseioidea</taxon>
        <taxon>Phytoseiidae</taxon>
        <taxon>Typhlodrominae</taxon>
        <taxon>Galendromus</taxon>
    </lineage>
</organism>
<evidence type="ECO:0000259" key="12">
    <source>
        <dbReference type="PROSITE" id="PS51186"/>
    </source>
</evidence>
<dbReference type="PANTHER" id="PTHR20531">
    <property type="entry name" value="N-ALPHA-ACETYLTRANSFERASE 40"/>
    <property type="match status" value="1"/>
</dbReference>
<dbReference type="Proteomes" id="UP000694867">
    <property type="component" value="Unplaced"/>
</dbReference>
<proteinExistence type="inferred from homology"/>
<comment type="subcellular location">
    <subcellularLocation>
        <location evidence="2">Cytoplasm</location>
    </subcellularLocation>
    <subcellularLocation>
        <location evidence="1">Nucleus</location>
    </subcellularLocation>
</comment>
<evidence type="ECO:0000256" key="2">
    <source>
        <dbReference type="ARBA" id="ARBA00004496"/>
    </source>
</evidence>
<evidence type="ECO:0000256" key="4">
    <source>
        <dbReference type="ARBA" id="ARBA00012950"/>
    </source>
</evidence>
<evidence type="ECO:0000256" key="6">
    <source>
        <dbReference type="ARBA" id="ARBA00022490"/>
    </source>
</evidence>
<dbReference type="InterPro" id="IPR039949">
    <property type="entry name" value="NAA40"/>
</dbReference>
<comment type="catalytic activity">
    <reaction evidence="10">
        <text>N-terminal L-seryl-[histone H2A] + acetyl-CoA = N-terminal N(alpha)-acetyl-L-seryl-[histone H2A] + CoA + H(+)</text>
        <dbReference type="Rhea" id="RHEA:50600"/>
        <dbReference type="Rhea" id="RHEA-COMP:12742"/>
        <dbReference type="Rhea" id="RHEA-COMP:12744"/>
        <dbReference type="ChEBI" id="CHEBI:15378"/>
        <dbReference type="ChEBI" id="CHEBI:57287"/>
        <dbReference type="ChEBI" id="CHEBI:57288"/>
        <dbReference type="ChEBI" id="CHEBI:64738"/>
        <dbReference type="ChEBI" id="CHEBI:83690"/>
        <dbReference type="EC" id="2.3.1.257"/>
    </reaction>
</comment>
<dbReference type="PROSITE" id="PS51186">
    <property type="entry name" value="GNAT"/>
    <property type="match status" value="1"/>
</dbReference>
<keyword evidence="13" id="KW-1185">Reference proteome</keyword>
<evidence type="ECO:0000256" key="9">
    <source>
        <dbReference type="ARBA" id="ARBA00023315"/>
    </source>
</evidence>
<dbReference type="Pfam" id="PF00583">
    <property type="entry name" value="Acetyltransf_1"/>
    <property type="match status" value="1"/>
</dbReference>
<evidence type="ECO:0000256" key="11">
    <source>
        <dbReference type="ARBA" id="ARBA00049524"/>
    </source>
</evidence>
<sequence length="207" mass="24379">MAPPRQKKNVGPLQVRIANACNDSLEDIFDDKKDLVQFESGDVKATVSRCWAHDASDEDKEFLFGLTEKNMKDFYEKSNWGWNESQKRKELTKKTSQYLIARDPNGRIVAFVHYRFDMDFDLPVLYCYEIQLIEEVQRRGLGGHLMHILYKLAERFKMKKVILTVFKHNPQALNFYQQKLKFRLDATAPKENHIDYTILSKNVERVV</sequence>
<evidence type="ECO:0000256" key="10">
    <source>
        <dbReference type="ARBA" id="ARBA00047821"/>
    </source>
</evidence>
<dbReference type="KEGG" id="goe:100899250"/>
<evidence type="ECO:0000256" key="3">
    <source>
        <dbReference type="ARBA" id="ARBA00008870"/>
    </source>
</evidence>
<gene>
    <name evidence="14" type="primary">LOC100899250</name>
</gene>
<evidence type="ECO:0000256" key="8">
    <source>
        <dbReference type="ARBA" id="ARBA00023242"/>
    </source>
</evidence>
<dbReference type="SUPFAM" id="SSF55729">
    <property type="entry name" value="Acyl-CoA N-acyltransferases (Nat)"/>
    <property type="match status" value="1"/>
</dbReference>
<evidence type="ECO:0000313" key="13">
    <source>
        <dbReference type="Proteomes" id="UP000694867"/>
    </source>
</evidence>
<dbReference type="CDD" id="cd04301">
    <property type="entry name" value="NAT_SF"/>
    <property type="match status" value="1"/>
</dbReference>
<evidence type="ECO:0000313" key="14">
    <source>
        <dbReference type="RefSeq" id="XP_003738295.1"/>
    </source>
</evidence>
<accession>A0AAJ6QN81</accession>
<evidence type="ECO:0000256" key="5">
    <source>
        <dbReference type="ARBA" id="ARBA00015043"/>
    </source>
</evidence>
<name>A0AAJ6QN81_9ACAR</name>
<dbReference type="EC" id="2.3.1.257" evidence="4"/>
<evidence type="ECO:0000256" key="1">
    <source>
        <dbReference type="ARBA" id="ARBA00004123"/>
    </source>
</evidence>
<keyword evidence="9" id="KW-0012">Acyltransferase</keyword>
<dbReference type="GO" id="GO:1990189">
    <property type="term" value="F:protein N-terminal-serine acetyltransferase activity"/>
    <property type="evidence" value="ECO:0007669"/>
    <property type="project" value="UniProtKB-EC"/>
</dbReference>
<dbReference type="InterPro" id="IPR016181">
    <property type="entry name" value="Acyl_CoA_acyltransferase"/>
</dbReference>
<protein>
    <recommendedName>
        <fullName evidence="5">N-alpha-acetyltransferase 40</fullName>
        <ecNumber evidence="4">2.3.1.257</ecNumber>
    </recommendedName>
</protein>
<dbReference type="InterPro" id="IPR000182">
    <property type="entry name" value="GNAT_dom"/>
</dbReference>
<dbReference type="GO" id="GO:0043998">
    <property type="term" value="F:histone H2A acetyltransferase activity"/>
    <property type="evidence" value="ECO:0007669"/>
    <property type="project" value="InterPro"/>
</dbReference>
<dbReference type="PANTHER" id="PTHR20531:SF1">
    <property type="entry name" value="N-ALPHA-ACETYLTRANSFERASE 40"/>
    <property type="match status" value="1"/>
</dbReference>
<dbReference type="GO" id="GO:0005634">
    <property type="term" value="C:nucleus"/>
    <property type="evidence" value="ECO:0007669"/>
    <property type="project" value="UniProtKB-SubCell"/>
</dbReference>
<dbReference type="Gene3D" id="3.40.630.30">
    <property type="match status" value="1"/>
</dbReference>
<comment type="similarity">
    <text evidence="3">Belongs to the acetyltransferase family. NAA40 subfamily.</text>
</comment>
<evidence type="ECO:0000256" key="7">
    <source>
        <dbReference type="ARBA" id="ARBA00022679"/>
    </source>
</evidence>
<feature type="domain" description="N-acetyltransferase" evidence="12">
    <location>
        <begin position="61"/>
        <end position="204"/>
    </location>
</feature>
<keyword evidence="8" id="KW-0539">Nucleus</keyword>
<dbReference type="GeneID" id="100899250"/>
<dbReference type="AlphaFoldDB" id="A0AAJ6QN81"/>
<dbReference type="GO" id="GO:0010485">
    <property type="term" value="F:histone H4 acetyltransferase activity"/>
    <property type="evidence" value="ECO:0007669"/>
    <property type="project" value="InterPro"/>
</dbReference>
<dbReference type="RefSeq" id="XP_003738295.1">
    <property type="nucleotide sequence ID" value="XM_003738247.1"/>
</dbReference>
<keyword evidence="6" id="KW-0963">Cytoplasm</keyword>